<dbReference type="PANTHER" id="PTHR31062">
    <property type="entry name" value="XYLOGLUCAN ENDOTRANSGLUCOSYLASE/HYDROLASE PROTEIN 8-RELATED"/>
    <property type="match status" value="1"/>
</dbReference>
<keyword evidence="6" id="KW-1185">Reference proteome</keyword>
<dbReference type="PROSITE" id="PS01034">
    <property type="entry name" value="GH16_1"/>
    <property type="match status" value="1"/>
</dbReference>
<comment type="caution">
    <text evidence="5">The sequence shown here is derived from an EMBL/GenBank/DDBJ whole genome shotgun (WGS) entry which is preliminary data.</text>
</comment>
<dbReference type="InterPro" id="IPR044791">
    <property type="entry name" value="Beta-glucanase/XTH"/>
</dbReference>
<feature type="domain" description="GH16" evidence="4">
    <location>
        <begin position="16"/>
        <end position="160"/>
    </location>
</feature>
<organism evidence="5 6">
    <name type="scientific">Morella rubra</name>
    <name type="common">Chinese bayberry</name>
    <dbReference type="NCBI Taxonomy" id="262757"/>
    <lineage>
        <taxon>Eukaryota</taxon>
        <taxon>Viridiplantae</taxon>
        <taxon>Streptophyta</taxon>
        <taxon>Embryophyta</taxon>
        <taxon>Tracheophyta</taxon>
        <taxon>Spermatophyta</taxon>
        <taxon>Magnoliopsida</taxon>
        <taxon>eudicotyledons</taxon>
        <taxon>Gunneridae</taxon>
        <taxon>Pentapetalae</taxon>
        <taxon>rosids</taxon>
        <taxon>fabids</taxon>
        <taxon>Fagales</taxon>
        <taxon>Myricaceae</taxon>
        <taxon>Morella</taxon>
    </lineage>
</organism>
<dbReference type="Proteomes" id="UP000516437">
    <property type="component" value="Chromosome 2"/>
</dbReference>
<keyword evidence="2" id="KW-0326">Glycosidase</keyword>
<gene>
    <name evidence="5" type="ORF">CJ030_MR2G024136</name>
</gene>
<dbReference type="GO" id="GO:0004553">
    <property type="term" value="F:hydrolase activity, hydrolyzing O-glycosyl compounds"/>
    <property type="evidence" value="ECO:0007669"/>
    <property type="project" value="InterPro"/>
</dbReference>
<sequence>MTRLQAFLLASFIAAIAFDGNVLVDADISKSMYMDWGNGKTGAFISGDNLQLALDQTSGSRAKSKRAFLFGSFQMLIKLVPGNSAGTVSSFYLSSDGDSHDEIDFEFLGNVSGQPYIIHTNLFAHGQGNREQQFYLWFDPTADYHNYTIFWGPAEIVYVN</sequence>
<evidence type="ECO:0000256" key="2">
    <source>
        <dbReference type="ARBA" id="ARBA00023295"/>
    </source>
</evidence>
<name>A0A6A1WFD9_9ROSI</name>
<evidence type="ECO:0000313" key="6">
    <source>
        <dbReference type="Proteomes" id="UP000516437"/>
    </source>
</evidence>
<dbReference type="InterPro" id="IPR008263">
    <property type="entry name" value="GH16_AS"/>
</dbReference>
<dbReference type="InterPro" id="IPR013320">
    <property type="entry name" value="ConA-like_dom_sf"/>
</dbReference>
<dbReference type="EMBL" id="RXIC02000020">
    <property type="protein sequence ID" value="KAB1223573.1"/>
    <property type="molecule type" value="Genomic_DNA"/>
</dbReference>
<evidence type="ECO:0000259" key="4">
    <source>
        <dbReference type="PROSITE" id="PS51762"/>
    </source>
</evidence>
<feature type="signal peptide" evidence="3">
    <location>
        <begin position="1"/>
        <end position="17"/>
    </location>
</feature>
<dbReference type="InterPro" id="IPR000757">
    <property type="entry name" value="Beta-glucanase-like"/>
</dbReference>
<evidence type="ECO:0000256" key="3">
    <source>
        <dbReference type="SAM" id="SignalP"/>
    </source>
</evidence>
<accession>A0A6A1WFD9</accession>
<dbReference type="GO" id="GO:0005975">
    <property type="term" value="P:carbohydrate metabolic process"/>
    <property type="evidence" value="ECO:0007669"/>
    <property type="project" value="InterPro"/>
</dbReference>
<dbReference type="AlphaFoldDB" id="A0A6A1WFD9"/>
<protein>
    <submittedName>
        <fullName evidence="5">Putative xyloglucan endotransglucosylase/hydrolase protein 26</fullName>
    </submittedName>
</protein>
<reference evidence="5 6" key="1">
    <citation type="journal article" date="2019" name="Plant Biotechnol. J.">
        <title>The red bayberry genome and genetic basis of sex determination.</title>
        <authorList>
            <person name="Jia H.M."/>
            <person name="Jia H.J."/>
            <person name="Cai Q.L."/>
            <person name="Wang Y."/>
            <person name="Zhao H.B."/>
            <person name="Yang W.F."/>
            <person name="Wang G.Y."/>
            <person name="Li Y.H."/>
            <person name="Zhan D.L."/>
            <person name="Shen Y.T."/>
            <person name="Niu Q.F."/>
            <person name="Chang L."/>
            <person name="Qiu J."/>
            <person name="Zhao L."/>
            <person name="Xie H.B."/>
            <person name="Fu W.Y."/>
            <person name="Jin J."/>
            <person name="Li X.W."/>
            <person name="Jiao Y."/>
            <person name="Zhou C.C."/>
            <person name="Tu T."/>
            <person name="Chai C.Y."/>
            <person name="Gao J.L."/>
            <person name="Fan L.J."/>
            <person name="van de Weg E."/>
            <person name="Wang J.Y."/>
            <person name="Gao Z.S."/>
        </authorList>
    </citation>
    <scope>NUCLEOTIDE SEQUENCE [LARGE SCALE GENOMIC DNA]</scope>
    <source>
        <tissue evidence="5">Leaves</tissue>
    </source>
</reference>
<dbReference type="PROSITE" id="PS51762">
    <property type="entry name" value="GH16_2"/>
    <property type="match status" value="1"/>
</dbReference>
<evidence type="ECO:0000313" key="5">
    <source>
        <dbReference type="EMBL" id="KAB1223573.1"/>
    </source>
</evidence>
<evidence type="ECO:0000256" key="1">
    <source>
        <dbReference type="ARBA" id="ARBA00022801"/>
    </source>
</evidence>
<dbReference type="Pfam" id="PF00722">
    <property type="entry name" value="Glyco_hydro_16"/>
    <property type="match status" value="1"/>
</dbReference>
<dbReference type="OrthoDB" id="4781at2759"/>
<keyword evidence="1 5" id="KW-0378">Hydrolase</keyword>
<keyword evidence="3" id="KW-0732">Signal</keyword>
<proteinExistence type="predicted"/>
<dbReference type="SUPFAM" id="SSF49899">
    <property type="entry name" value="Concanavalin A-like lectins/glucanases"/>
    <property type="match status" value="1"/>
</dbReference>
<dbReference type="Gene3D" id="2.60.120.200">
    <property type="match status" value="1"/>
</dbReference>
<feature type="chain" id="PRO_5025690306" evidence="3">
    <location>
        <begin position="18"/>
        <end position="160"/>
    </location>
</feature>